<proteinExistence type="predicted"/>
<sequence>MIIKVKIAIRTLKILKPQKKKLDRLKLKQQTLDPKQRFQSEIETRLRCISVTTEKMTSPSYFKRPTHSLSLLVVEKYQKMMSSTLHWLIL</sequence>
<dbReference type="EMBL" id="AOLQ01000018">
    <property type="protein sequence ID" value="EMA09605.1"/>
    <property type="molecule type" value="Genomic_DNA"/>
</dbReference>
<evidence type="ECO:0000313" key="1">
    <source>
        <dbReference type="EMBL" id="EMA09605.1"/>
    </source>
</evidence>
<organism evidence="1 2">
    <name type="scientific">Haloarcula vallismortis ATCC 29715</name>
    <dbReference type="NCBI Taxonomy" id="662477"/>
    <lineage>
        <taxon>Archaea</taxon>
        <taxon>Methanobacteriati</taxon>
        <taxon>Methanobacteriota</taxon>
        <taxon>Stenosarchaea group</taxon>
        <taxon>Halobacteria</taxon>
        <taxon>Halobacteriales</taxon>
        <taxon>Haloarculaceae</taxon>
        <taxon>Haloarcula</taxon>
    </lineage>
</organism>
<comment type="caution">
    <text evidence="1">The sequence shown here is derived from an EMBL/GenBank/DDBJ whole genome shotgun (WGS) entry which is preliminary data.</text>
</comment>
<dbReference type="Proteomes" id="UP000011534">
    <property type="component" value="Unassembled WGS sequence"/>
</dbReference>
<gene>
    <name evidence="1" type="ORF">C437_05430</name>
</gene>
<protein>
    <submittedName>
        <fullName evidence="1">Uncharacterized protein</fullName>
    </submittedName>
</protein>
<accession>M0JPK1</accession>
<keyword evidence="2" id="KW-1185">Reference proteome</keyword>
<evidence type="ECO:0000313" key="2">
    <source>
        <dbReference type="Proteomes" id="UP000011534"/>
    </source>
</evidence>
<name>M0JPK1_HALVA</name>
<dbReference type="AlphaFoldDB" id="M0JPK1"/>
<reference evidence="1 2" key="1">
    <citation type="journal article" date="2014" name="PLoS Genet.">
        <title>Phylogenetically driven sequencing of extremely halophilic archaea reveals strategies for static and dynamic osmo-response.</title>
        <authorList>
            <person name="Becker E.A."/>
            <person name="Seitzer P.M."/>
            <person name="Tritt A."/>
            <person name="Larsen D."/>
            <person name="Krusor M."/>
            <person name="Yao A.I."/>
            <person name="Wu D."/>
            <person name="Madern D."/>
            <person name="Eisen J.A."/>
            <person name="Darling A.E."/>
            <person name="Facciotti M.T."/>
        </authorList>
    </citation>
    <scope>NUCLEOTIDE SEQUENCE [LARGE SCALE GENOMIC DNA]</scope>
    <source>
        <strain evidence="1 2">ATCC 29715</strain>
    </source>
</reference>